<feature type="domain" description="Response regulatory" evidence="17">
    <location>
        <begin position="559"/>
        <end position="670"/>
    </location>
</feature>
<dbReference type="Gene3D" id="3.30.450.20">
    <property type="entry name" value="PAS domain"/>
    <property type="match status" value="1"/>
</dbReference>
<dbReference type="Pfam" id="PF00072">
    <property type="entry name" value="Response_reg"/>
    <property type="match status" value="1"/>
</dbReference>
<dbReference type="CDD" id="cd17546">
    <property type="entry name" value="REC_hyHK_CKI1_RcsC-like"/>
    <property type="match status" value="1"/>
</dbReference>
<feature type="domain" description="Peptidase A2" evidence="18">
    <location>
        <begin position="574"/>
        <end position="612"/>
    </location>
</feature>
<dbReference type="FunFam" id="3.30.565.10:FF:000010">
    <property type="entry name" value="Sensor histidine kinase RcsC"/>
    <property type="match status" value="1"/>
</dbReference>
<evidence type="ECO:0000256" key="8">
    <source>
        <dbReference type="ARBA" id="ARBA00022777"/>
    </source>
</evidence>
<sequence length="826" mass="86396">MTAPHPGTDMTGQQHTPPDDASSPRLSAGWLRLPRARWRRALFLASAGLALAAAAVTVLASLVASPLLLAAIATVVFGGALFEAGRRSARRDLGRLYDAAVGSADEGDGLGDLVIRRDAAGRITSTNTATTARLGQSPGAFIGLDFSDFAADLATGELFAASDVVAHDVRRPRADPWQQLRRRLTALAALSGQGVVRQGPGHLSGDVSIETVDGPRWFSFSEAPIVEDGRVAGTRTLGRDITERKAIEAALEKTRDEAEAASAAKSRFLAVVSHEIRTPLNGILGMTALMQKTPLSAEQRTYARAIETSGEALLTLIEDLLDFSKIEAGRLTLQPEPTSLATVVEDLVELMAPRAEMKGIELAAYIDPRLDCLVHADPIRVRQVLFNLAGNGIKFTAEGGVAIELQMTDEGEGSVGVSFLVRDTGIGIAETDQQRIFGEFEQADPGPARAHGGTGLGLAIARELTRLMGGDIRLVSAPGEGASFSFALRFPLAEAGAQAGPALPPATAPIGAVSEAEDSSGAVGARAALALLAASFSAKDSAPAPAVAPPVDRRFAGRRILVVSHALIEGPFLIRRLFDAGADVTLATQKDIEQEVVGSWQPDAVLIDAAAGDPLAVIERIRAFSTTPVGVLITAAERPMLPELQAAGYGAYLVKPVRARSLSAVVETLLGHGQFAAAAEPAPADPLPPVHRLSVLLCDDNEINLLLGRALVERAGHAVTLGADGQKALTATAAMLSSGGSFDVVLMDLHMPEMDGIEAARRMRAMIADRGGRQPVIAALTADALPETRARCEEGLFDAWLSKPLRPADLEALLDASASGEVAHAS</sequence>
<evidence type="ECO:0000313" key="19">
    <source>
        <dbReference type="EMBL" id="SCM77854.1"/>
    </source>
</evidence>
<evidence type="ECO:0000259" key="17">
    <source>
        <dbReference type="PROSITE" id="PS50110"/>
    </source>
</evidence>
<dbReference type="CDD" id="cd16922">
    <property type="entry name" value="HATPase_EvgS-ArcB-TorS-like"/>
    <property type="match status" value="1"/>
</dbReference>
<reference evidence="19" key="1">
    <citation type="submission" date="2016-08" db="EMBL/GenBank/DDBJ databases">
        <authorList>
            <person name="Seilhamer J.J."/>
        </authorList>
    </citation>
    <scope>NUCLEOTIDE SEQUENCE</scope>
    <source>
        <strain evidence="19">86</strain>
    </source>
</reference>
<keyword evidence="9" id="KW-0067">ATP-binding</keyword>
<evidence type="ECO:0000256" key="15">
    <source>
        <dbReference type="SAM" id="Phobius"/>
    </source>
</evidence>
<keyword evidence="8 19" id="KW-0418">Kinase</keyword>
<dbReference type="InterPro" id="IPR005467">
    <property type="entry name" value="His_kinase_dom"/>
</dbReference>
<dbReference type="Gene3D" id="3.30.565.10">
    <property type="entry name" value="Histidine kinase-like ATPase, C-terminal domain"/>
    <property type="match status" value="1"/>
</dbReference>
<evidence type="ECO:0000256" key="10">
    <source>
        <dbReference type="ARBA" id="ARBA00022989"/>
    </source>
</evidence>
<dbReference type="Pfam" id="PF02518">
    <property type="entry name" value="HATPase_c"/>
    <property type="match status" value="1"/>
</dbReference>
<feature type="modified residue" description="4-aspartylphosphate" evidence="13">
    <location>
        <position position="608"/>
    </location>
</feature>
<dbReference type="EMBL" id="FMJD01000010">
    <property type="protein sequence ID" value="SCM77854.1"/>
    <property type="molecule type" value="Genomic_DNA"/>
</dbReference>
<keyword evidence="12 15" id="KW-0472">Membrane</keyword>
<evidence type="ECO:0000256" key="11">
    <source>
        <dbReference type="ARBA" id="ARBA00023012"/>
    </source>
</evidence>
<dbReference type="SUPFAM" id="SSF52172">
    <property type="entry name" value="CheY-like"/>
    <property type="match status" value="2"/>
</dbReference>
<dbReference type="PROSITE" id="PS50175">
    <property type="entry name" value="ASP_PROT_RETROV"/>
    <property type="match status" value="1"/>
</dbReference>
<feature type="domain" description="Histidine kinase" evidence="16">
    <location>
        <begin position="271"/>
        <end position="492"/>
    </location>
</feature>
<dbReference type="Pfam" id="PF00512">
    <property type="entry name" value="HisKA"/>
    <property type="match status" value="1"/>
</dbReference>
<name>A0A212LJZ3_9HYPH</name>
<dbReference type="FunFam" id="1.10.287.130:FF:000004">
    <property type="entry name" value="Ethylene receptor 1"/>
    <property type="match status" value="1"/>
</dbReference>
<evidence type="ECO:0000256" key="1">
    <source>
        <dbReference type="ARBA" id="ARBA00000085"/>
    </source>
</evidence>
<keyword evidence="5" id="KW-0808">Transferase</keyword>
<evidence type="ECO:0000256" key="4">
    <source>
        <dbReference type="ARBA" id="ARBA00022553"/>
    </source>
</evidence>
<comment type="subcellular location">
    <subcellularLocation>
        <location evidence="2">Membrane</location>
    </subcellularLocation>
</comment>
<dbReference type="SUPFAM" id="SSF55785">
    <property type="entry name" value="PYP-like sensor domain (PAS domain)"/>
    <property type="match status" value="1"/>
</dbReference>
<dbReference type="EC" id="2.7.13.3" evidence="3"/>
<feature type="modified residue" description="4-aspartylphosphate" evidence="13">
    <location>
        <position position="748"/>
    </location>
</feature>
<evidence type="ECO:0000256" key="12">
    <source>
        <dbReference type="ARBA" id="ARBA00023136"/>
    </source>
</evidence>
<dbReference type="Gene3D" id="1.10.287.130">
    <property type="match status" value="1"/>
</dbReference>
<evidence type="ECO:0000256" key="7">
    <source>
        <dbReference type="ARBA" id="ARBA00022741"/>
    </source>
</evidence>
<dbReference type="GO" id="GO:0000155">
    <property type="term" value="F:phosphorelay sensor kinase activity"/>
    <property type="evidence" value="ECO:0007669"/>
    <property type="project" value="InterPro"/>
</dbReference>
<evidence type="ECO:0000259" key="16">
    <source>
        <dbReference type="PROSITE" id="PS50109"/>
    </source>
</evidence>
<dbReference type="GO" id="GO:0016020">
    <property type="term" value="C:membrane"/>
    <property type="evidence" value="ECO:0007669"/>
    <property type="project" value="UniProtKB-SubCell"/>
</dbReference>
<evidence type="ECO:0000256" key="6">
    <source>
        <dbReference type="ARBA" id="ARBA00022692"/>
    </source>
</evidence>
<evidence type="ECO:0000259" key="18">
    <source>
        <dbReference type="PROSITE" id="PS50175"/>
    </source>
</evidence>
<dbReference type="GO" id="GO:0005524">
    <property type="term" value="F:ATP binding"/>
    <property type="evidence" value="ECO:0007669"/>
    <property type="project" value="UniProtKB-KW"/>
</dbReference>
<dbReference type="PRINTS" id="PR00344">
    <property type="entry name" value="BCTRLSENSOR"/>
</dbReference>
<evidence type="ECO:0000256" key="3">
    <source>
        <dbReference type="ARBA" id="ARBA00012438"/>
    </source>
</evidence>
<keyword evidence="10 15" id="KW-1133">Transmembrane helix</keyword>
<feature type="transmembrane region" description="Helical" evidence="15">
    <location>
        <begin position="41"/>
        <end position="61"/>
    </location>
</feature>
<dbReference type="GO" id="GO:0006508">
    <property type="term" value="P:proteolysis"/>
    <property type="evidence" value="ECO:0007669"/>
    <property type="project" value="InterPro"/>
</dbReference>
<evidence type="ECO:0000256" key="13">
    <source>
        <dbReference type="PROSITE-ProRule" id="PRU00169"/>
    </source>
</evidence>
<dbReference type="SMART" id="SM00387">
    <property type="entry name" value="HATPase_c"/>
    <property type="match status" value="1"/>
</dbReference>
<dbReference type="InterPro" id="IPR036890">
    <property type="entry name" value="HATPase_C_sf"/>
</dbReference>
<proteinExistence type="predicted"/>
<dbReference type="AlphaFoldDB" id="A0A212LJZ3"/>
<evidence type="ECO:0000256" key="14">
    <source>
        <dbReference type="SAM" id="MobiDB-lite"/>
    </source>
</evidence>
<protein>
    <recommendedName>
        <fullName evidence="3">histidine kinase</fullName>
        <ecNumber evidence="3">2.7.13.3</ecNumber>
    </recommendedName>
</protein>
<dbReference type="InterPro" id="IPR001995">
    <property type="entry name" value="Peptidase_A2_cat"/>
</dbReference>
<dbReference type="SUPFAM" id="SSF55874">
    <property type="entry name" value="ATPase domain of HSP90 chaperone/DNA topoisomerase II/histidine kinase"/>
    <property type="match status" value="1"/>
</dbReference>
<keyword evidence="6 15" id="KW-0812">Transmembrane</keyword>
<accession>A0A212LJZ3</accession>
<feature type="region of interest" description="Disordered" evidence="14">
    <location>
        <begin position="1"/>
        <end position="26"/>
    </location>
</feature>
<dbReference type="SMART" id="SM00388">
    <property type="entry name" value="HisKA"/>
    <property type="match status" value="1"/>
</dbReference>
<dbReference type="PROSITE" id="PS50109">
    <property type="entry name" value="HIS_KIN"/>
    <property type="match status" value="1"/>
</dbReference>
<dbReference type="Gene3D" id="3.40.50.2300">
    <property type="match status" value="2"/>
</dbReference>
<dbReference type="InterPro" id="IPR003594">
    <property type="entry name" value="HATPase_dom"/>
</dbReference>
<comment type="catalytic activity">
    <reaction evidence="1">
        <text>ATP + protein L-histidine = ADP + protein N-phospho-L-histidine.</text>
        <dbReference type="EC" id="2.7.13.3"/>
    </reaction>
</comment>
<dbReference type="PROSITE" id="PS50110">
    <property type="entry name" value="RESPONSE_REGULATORY"/>
    <property type="match status" value="2"/>
</dbReference>
<dbReference type="PANTHER" id="PTHR45339:SF5">
    <property type="entry name" value="HISTIDINE KINASE"/>
    <property type="match status" value="1"/>
</dbReference>
<dbReference type="InterPro" id="IPR011006">
    <property type="entry name" value="CheY-like_superfamily"/>
</dbReference>
<feature type="domain" description="Response regulatory" evidence="17">
    <location>
        <begin position="694"/>
        <end position="818"/>
    </location>
</feature>
<evidence type="ECO:0000256" key="5">
    <source>
        <dbReference type="ARBA" id="ARBA00022679"/>
    </source>
</evidence>
<dbReference type="InterPro" id="IPR036097">
    <property type="entry name" value="HisK_dim/P_sf"/>
</dbReference>
<dbReference type="InterPro" id="IPR001789">
    <property type="entry name" value="Sig_transdc_resp-reg_receiver"/>
</dbReference>
<dbReference type="InterPro" id="IPR003661">
    <property type="entry name" value="HisK_dim/P_dom"/>
</dbReference>
<dbReference type="GO" id="GO:0004190">
    <property type="term" value="F:aspartic-type endopeptidase activity"/>
    <property type="evidence" value="ECO:0007669"/>
    <property type="project" value="InterPro"/>
</dbReference>
<keyword evidence="4 13" id="KW-0597">Phosphoprotein</keyword>
<dbReference type="InterPro" id="IPR004358">
    <property type="entry name" value="Sig_transdc_His_kin-like_C"/>
</dbReference>
<evidence type="ECO:0000256" key="9">
    <source>
        <dbReference type="ARBA" id="ARBA00022840"/>
    </source>
</evidence>
<dbReference type="CDD" id="cd00082">
    <property type="entry name" value="HisKA"/>
    <property type="match status" value="1"/>
</dbReference>
<keyword evidence="7" id="KW-0547">Nucleotide-binding</keyword>
<gene>
    <name evidence="19" type="ORF">KL86PLE_60169</name>
</gene>
<dbReference type="SUPFAM" id="SSF47384">
    <property type="entry name" value="Homodimeric domain of signal transducing histidine kinase"/>
    <property type="match status" value="1"/>
</dbReference>
<dbReference type="PANTHER" id="PTHR45339">
    <property type="entry name" value="HYBRID SIGNAL TRANSDUCTION HISTIDINE KINASE J"/>
    <property type="match status" value="1"/>
</dbReference>
<dbReference type="SMART" id="SM00448">
    <property type="entry name" value="REC"/>
    <property type="match status" value="1"/>
</dbReference>
<keyword evidence="11" id="KW-0902">Two-component regulatory system</keyword>
<organism evidence="19">
    <name type="scientific">uncultured Pleomorphomonas sp</name>
    <dbReference type="NCBI Taxonomy" id="442121"/>
    <lineage>
        <taxon>Bacteria</taxon>
        <taxon>Pseudomonadati</taxon>
        <taxon>Pseudomonadota</taxon>
        <taxon>Alphaproteobacteria</taxon>
        <taxon>Hyphomicrobiales</taxon>
        <taxon>Pleomorphomonadaceae</taxon>
        <taxon>Pleomorphomonas</taxon>
        <taxon>environmental samples</taxon>
    </lineage>
</organism>
<evidence type="ECO:0000256" key="2">
    <source>
        <dbReference type="ARBA" id="ARBA00004370"/>
    </source>
</evidence>
<dbReference type="InterPro" id="IPR035965">
    <property type="entry name" value="PAS-like_dom_sf"/>
</dbReference>